<dbReference type="Gene3D" id="2.30.30.1210">
    <property type="entry name" value="Domain of unknown function DUF1541"/>
    <property type="match status" value="1"/>
</dbReference>
<feature type="domain" description="DUF1541" evidence="3">
    <location>
        <begin position="142"/>
        <end position="193"/>
    </location>
</feature>
<feature type="chain" id="PRO_5047139235" description="DUF1541 domain-containing protein" evidence="2">
    <location>
        <begin position="23"/>
        <end position="200"/>
    </location>
</feature>
<evidence type="ECO:0000259" key="3">
    <source>
        <dbReference type="Pfam" id="PF07563"/>
    </source>
</evidence>
<evidence type="ECO:0000313" key="4">
    <source>
        <dbReference type="EMBL" id="MDQ0351484.1"/>
    </source>
</evidence>
<feature type="region of interest" description="Disordered" evidence="1">
    <location>
        <begin position="24"/>
        <end position="67"/>
    </location>
</feature>
<dbReference type="Proteomes" id="UP001236723">
    <property type="component" value="Unassembled WGS sequence"/>
</dbReference>
<protein>
    <recommendedName>
        <fullName evidence="3">DUF1541 domain-containing protein</fullName>
    </recommendedName>
</protein>
<evidence type="ECO:0000256" key="1">
    <source>
        <dbReference type="SAM" id="MobiDB-lite"/>
    </source>
</evidence>
<gene>
    <name evidence="4" type="ORF">J2R98_001298</name>
</gene>
<keyword evidence="5" id="KW-1185">Reference proteome</keyword>
<keyword evidence="2" id="KW-0732">Signal</keyword>
<comment type="caution">
    <text evidence="4">The sequence shown here is derived from an EMBL/GenBank/DDBJ whole genome shotgun (WGS) entry which is preliminary data.</text>
</comment>
<dbReference type="Pfam" id="PF07563">
    <property type="entry name" value="DUF1541"/>
    <property type="match status" value="2"/>
</dbReference>
<organism evidence="4 5">
    <name type="scientific">Alkalibacillus filiformis</name>
    <dbReference type="NCBI Taxonomy" id="200990"/>
    <lineage>
        <taxon>Bacteria</taxon>
        <taxon>Bacillati</taxon>
        <taxon>Bacillota</taxon>
        <taxon>Bacilli</taxon>
        <taxon>Bacillales</taxon>
        <taxon>Bacillaceae</taxon>
        <taxon>Alkalibacillus</taxon>
    </lineage>
</organism>
<dbReference type="RefSeq" id="WP_307067250.1">
    <property type="nucleotide sequence ID" value="NZ_JAUSUP010000002.1"/>
</dbReference>
<reference evidence="4 5" key="1">
    <citation type="submission" date="2023-07" db="EMBL/GenBank/DDBJ databases">
        <title>Genomic Encyclopedia of Type Strains, Phase IV (KMG-IV): sequencing the most valuable type-strain genomes for metagenomic binning, comparative biology and taxonomic classification.</title>
        <authorList>
            <person name="Goeker M."/>
        </authorList>
    </citation>
    <scope>NUCLEOTIDE SEQUENCE [LARGE SCALE GENOMIC DNA]</scope>
    <source>
        <strain evidence="4 5">DSM 15448</strain>
    </source>
</reference>
<name>A0ABU0DSQ8_9BACI</name>
<sequence>MKSLKTSLILLFVILLFTACNTETEDPSIDDTEADQNEEETDHDSDSHDDMDHSGMEMSGSGEVPEGLEEAENPTYEVNSHALIEDGHMEGMEGAEATIVGAYNTTVYSVSYTPTDGGERVTNHKWVIHEELEDAGEAPLEPGDEAIIDASHMEGMDGATAEIDSVEETTVYMIDFELTTTGEKVTNHKWVTEGELGSVE</sequence>
<accession>A0ABU0DSQ8</accession>
<feature type="domain" description="DUF1541" evidence="3">
    <location>
        <begin position="81"/>
        <end position="129"/>
    </location>
</feature>
<evidence type="ECO:0000256" key="2">
    <source>
        <dbReference type="SAM" id="SignalP"/>
    </source>
</evidence>
<proteinExistence type="predicted"/>
<feature type="compositionally biased region" description="Acidic residues" evidence="1">
    <location>
        <begin position="24"/>
        <end position="43"/>
    </location>
</feature>
<feature type="signal peptide" evidence="2">
    <location>
        <begin position="1"/>
        <end position="22"/>
    </location>
</feature>
<dbReference type="InterPro" id="IPR011438">
    <property type="entry name" value="DUF1541"/>
</dbReference>
<feature type="compositionally biased region" description="Basic and acidic residues" evidence="1">
    <location>
        <begin position="44"/>
        <end position="55"/>
    </location>
</feature>
<dbReference type="EMBL" id="JAUSUP010000002">
    <property type="protein sequence ID" value="MDQ0351484.1"/>
    <property type="molecule type" value="Genomic_DNA"/>
</dbReference>
<evidence type="ECO:0000313" key="5">
    <source>
        <dbReference type="Proteomes" id="UP001236723"/>
    </source>
</evidence>
<dbReference type="PROSITE" id="PS51257">
    <property type="entry name" value="PROKAR_LIPOPROTEIN"/>
    <property type="match status" value="1"/>
</dbReference>